<feature type="region of interest" description="Disordered" evidence="1">
    <location>
        <begin position="221"/>
        <end position="240"/>
    </location>
</feature>
<organism evidence="4">
    <name type="scientific">uncultured Caudovirales phage</name>
    <dbReference type="NCBI Taxonomy" id="2100421"/>
    <lineage>
        <taxon>Viruses</taxon>
        <taxon>Duplodnaviria</taxon>
        <taxon>Heunggongvirae</taxon>
        <taxon>Uroviricota</taxon>
        <taxon>Caudoviricetes</taxon>
        <taxon>Peduoviridae</taxon>
        <taxon>Maltschvirus</taxon>
        <taxon>Maltschvirus maltsch</taxon>
    </lineage>
</organism>
<dbReference type="EMBL" id="LR796776">
    <property type="protein sequence ID" value="CAB4165752.1"/>
    <property type="molecule type" value="Genomic_DNA"/>
</dbReference>
<dbReference type="EMBL" id="LR797502">
    <property type="protein sequence ID" value="CAB4221200.1"/>
    <property type="molecule type" value="Genomic_DNA"/>
</dbReference>
<evidence type="ECO:0000313" key="4">
    <source>
        <dbReference type="EMBL" id="CAB4187018.1"/>
    </source>
</evidence>
<reference evidence="4" key="1">
    <citation type="submission" date="2020-05" db="EMBL/GenBank/DDBJ databases">
        <authorList>
            <person name="Chiriac C."/>
            <person name="Salcher M."/>
            <person name="Ghai R."/>
            <person name="Kavagutti S V."/>
        </authorList>
    </citation>
    <scope>NUCLEOTIDE SEQUENCE</scope>
</reference>
<name>A0A6J5R0R0_9CAUD</name>
<accession>A0A6J5R0R0</accession>
<dbReference type="EMBL" id="LR796758">
    <property type="protein sequence ID" value="CAB4164008.1"/>
    <property type="molecule type" value="Genomic_DNA"/>
</dbReference>
<gene>
    <name evidence="4" type="ORF">UFOVP1146_364</name>
    <name evidence="5" type="ORF">UFOVP1638_201</name>
    <name evidence="2" type="ORF">UFOVP812_277</name>
    <name evidence="3" type="ORF">UFOVP818_288</name>
</gene>
<sequence>MVFLKHVGKHGDRMVCILYKTVPGEDHMCLLVYPQVLPAPWHDTIMKVLESEPGQQADEFSDALHRNLLPDGRPILETLHHERMIKKVRTSDIIVTPRPGSSIRLDELNKMLTEMKTGDAAKERMALADRSRGMVAPEVKRAAEAAFKESKGVPKTPQIVASTDGALSDRDIASNMLAQAQRMEAEGKGLLDESARMKKDAERMHPGVVSKTTVAVTTPAVKRTRGPGKAKTAVVADAAS</sequence>
<dbReference type="EMBL" id="LR797099">
    <property type="protein sequence ID" value="CAB4187018.1"/>
    <property type="molecule type" value="Genomic_DNA"/>
</dbReference>
<evidence type="ECO:0000313" key="5">
    <source>
        <dbReference type="EMBL" id="CAB4221200.1"/>
    </source>
</evidence>
<protein>
    <submittedName>
        <fullName evidence="4">Uncharacterized protein</fullName>
    </submittedName>
</protein>
<proteinExistence type="predicted"/>
<evidence type="ECO:0000313" key="2">
    <source>
        <dbReference type="EMBL" id="CAB4164008.1"/>
    </source>
</evidence>
<evidence type="ECO:0000313" key="3">
    <source>
        <dbReference type="EMBL" id="CAB4165752.1"/>
    </source>
</evidence>
<evidence type="ECO:0000256" key="1">
    <source>
        <dbReference type="SAM" id="MobiDB-lite"/>
    </source>
</evidence>